<reference evidence="1" key="1">
    <citation type="journal article" date="2015" name="Nature">
        <title>Complex archaea that bridge the gap between prokaryotes and eukaryotes.</title>
        <authorList>
            <person name="Spang A."/>
            <person name="Saw J.H."/>
            <person name="Jorgensen S.L."/>
            <person name="Zaremba-Niedzwiedzka K."/>
            <person name="Martijn J."/>
            <person name="Lind A.E."/>
            <person name="van Eijk R."/>
            <person name="Schleper C."/>
            <person name="Guy L."/>
            <person name="Ettema T.J."/>
        </authorList>
    </citation>
    <scope>NUCLEOTIDE SEQUENCE</scope>
</reference>
<sequence length="39" mass="4108">SFASLFRILNVSTGSFMVSTSVDIDAPAVKVLHPDKAEG</sequence>
<feature type="non-terminal residue" evidence="1">
    <location>
        <position position="1"/>
    </location>
</feature>
<dbReference type="EMBL" id="LAZR01057618">
    <property type="protein sequence ID" value="KKK71686.1"/>
    <property type="molecule type" value="Genomic_DNA"/>
</dbReference>
<gene>
    <name evidence="1" type="ORF">LCGC14_2911410</name>
</gene>
<dbReference type="AlphaFoldDB" id="A0A0F9AHM5"/>
<protein>
    <submittedName>
        <fullName evidence="1">Uncharacterized protein</fullName>
    </submittedName>
</protein>
<name>A0A0F9AHM5_9ZZZZ</name>
<proteinExistence type="predicted"/>
<organism evidence="1">
    <name type="scientific">marine sediment metagenome</name>
    <dbReference type="NCBI Taxonomy" id="412755"/>
    <lineage>
        <taxon>unclassified sequences</taxon>
        <taxon>metagenomes</taxon>
        <taxon>ecological metagenomes</taxon>
    </lineage>
</organism>
<evidence type="ECO:0000313" key="1">
    <source>
        <dbReference type="EMBL" id="KKK71686.1"/>
    </source>
</evidence>
<accession>A0A0F9AHM5</accession>
<comment type="caution">
    <text evidence="1">The sequence shown here is derived from an EMBL/GenBank/DDBJ whole genome shotgun (WGS) entry which is preliminary data.</text>
</comment>